<dbReference type="PRINTS" id="PR01179">
    <property type="entry name" value="ODADCRBXLASE"/>
</dbReference>
<dbReference type="Gene3D" id="2.40.37.10">
    <property type="entry name" value="Lyase, Ornithine Decarboxylase, Chain A, domain 1"/>
    <property type="match status" value="1"/>
</dbReference>
<dbReference type="EMBL" id="NBBJ01000001">
    <property type="protein sequence ID" value="OWK32185.1"/>
    <property type="molecule type" value="Genomic_DNA"/>
</dbReference>
<dbReference type="Gene3D" id="3.20.20.10">
    <property type="entry name" value="Alanine racemase"/>
    <property type="match status" value="1"/>
</dbReference>
<dbReference type="Pfam" id="PF00278">
    <property type="entry name" value="Orn_DAP_Arg_deC"/>
    <property type="match status" value="1"/>
</dbReference>
<evidence type="ECO:0000313" key="8">
    <source>
        <dbReference type="Proteomes" id="UP000197783"/>
    </source>
</evidence>
<comment type="cofactor">
    <cofactor evidence="1 3">
        <name>pyridoxal 5'-phosphate</name>
        <dbReference type="ChEBI" id="CHEBI:597326"/>
    </cofactor>
</comment>
<keyword evidence="2 3" id="KW-0663">Pyridoxal phosphate</keyword>
<evidence type="ECO:0000256" key="4">
    <source>
        <dbReference type="RuleBase" id="RU003737"/>
    </source>
</evidence>
<dbReference type="Pfam" id="PF02784">
    <property type="entry name" value="Orn_Arg_deC_N"/>
    <property type="match status" value="1"/>
</dbReference>
<keyword evidence="7" id="KW-0456">Lyase</keyword>
<dbReference type="NCBIfam" id="TIGR03099">
    <property type="entry name" value="dCO2ase_PEP1"/>
    <property type="match status" value="1"/>
</dbReference>
<dbReference type="SUPFAM" id="SSF51419">
    <property type="entry name" value="PLP-binding barrel"/>
    <property type="match status" value="1"/>
</dbReference>
<dbReference type="InterPro" id="IPR002433">
    <property type="entry name" value="Orn_de-COase"/>
</dbReference>
<dbReference type="CDD" id="cd06839">
    <property type="entry name" value="PLPDE_III_Btrk_like"/>
    <property type="match status" value="1"/>
</dbReference>
<dbReference type="InterPro" id="IPR022644">
    <property type="entry name" value="De-COase2_N"/>
</dbReference>
<dbReference type="PRINTS" id="PR01182">
    <property type="entry name" value="ORNDCRBXLASE"/>
</dbReference>
<name>A0A245ZR05_9SPHN</name>
<gene>
    <name evidence="7" type="primary">btrK</name>
    <name evidence="7" type="ORF">SPMU_05060</name>
</gene>
<dbReference type="InterPro" id="IPR017530">
    <property type="entry name" value="DCO2ase_PEP1"/>
</dbReference>
<dbReference type="PANTHER" id="PTHR43727:SF2">
    <property type="entry name" value="GROUP IV DECARBOXYLASE"/>
    <property type="match status" value="1"/>
</dbReference>
<dbReference type="OrthoDB" id="9802241at2"/>
<dbReference type="PANTHER" id="PTHR43727">
    <property type="entry name" value="DIAMINOPIMELATE DECARBOXYLASE"/>
    <property type="match status" value="1"/>
</dbReference>
<comment type="similarity">
    <text evidence="4">Belongs to the Orn/Lys/Arg decarboxylase class-II family.</text>
</comment>
<dbReference type="GO" id="GO:0009089">
    <property type="term" value="P:lysine biosynthetic process via diaminopimelate"/>
    <property type="evidence" value="ECO:0007669"/>
    <property type="project" value="TreeGrafter"/>
</dbReference>
<feature type="domain" description="Orn/DAP/Arg decarboxylase 2 N-terminal" evidence="6">
    <location>
        <begin position="45"/>
        <end position="288"/>
    </location>
</feature>
<organism evidence="7 8">
    <name type="scientific">Sphingomonas mucosissima</name>
    <dbReference type="NCBI Taxonomy" id="370959"/>
    <lineage>
        <taxon>Bacteria</taxon>
        <taxon>Pseudomonadati</taxon>
        <taxon>Pseudomonadota</taxon>
        <taxon>Alphaproteobacteria</taxon>
        <taxon>Sphingomonadales</taxon>
        <taxon>Sphingomonadaceae</taxon>
        <taxon>Sphingomonas</taxon>
    </lineage>
</organism>
<evidence type="ECO:0000256" key="2">
    <source>
        <dbReference type="ARBA" id="ARBA00022898"/>
    </source>
</evidence>
<dbReference type="Proteomes" id="UP000197783">
    <property type="component" value="Unassembled WGS sequence"/>
</dbReference>
<evidence type="ECO:0000259" key="5">
    <source>
        <dbReference type="Pfam" id="PF00278"/>
    </source>
</evidence>
<dbReference type="InterPro" id="IPR029066">
    <property type="entry name" value="PLP-binding_barrel"/>
</dbReference>
<dbReference type="SUPFAM" id="SSF50621">
    <property type="entry name" value="Alanine racemase C-terminal domain-like"/>
    <property type="match status" value="1"/>
</dbReference>
<keyword evidence="8" id="KW-1185">Reference proteome</keyword>
<dbReference type="GO" id="GO:0006596">
    <property type="term" value="P:polyamine biosynthetic process"/>
    <property type="evidence" value="ECO:0007669"/>
    <property type="project" value="InterPro"/>
</dbReference>
<dbReference type="InterPro" id="IPR000183">
    <property type="entry name" value="Orn/DAP/Arg_de-COase"/>
</dbReference>
<dbReference type="AlphaFoldDB" id="A0A245ZR05"/>
<evidence type="ECO:0000259" key="6">
    <source>
        <dbReference type="Pfam" id="PF02784"/>
    </source>
</evidence>
<dbReference type="InterPro" id="IPR022643">
    <property type="entry name" value="De-COase2_C"/>
</dbReference>
<feature type="domain" description="Orn/DAP/Arg decarboxylase 2 C-terminal" evidence="5">
    <location>
        <begin position="38"/>
        <end position="385"/>
    </location>
</feature>
<sequence length="410" mass="42484">MSKPFGPLPPEFAFQTGELIIGGRAATAWVAEHGSPLFVYDPAIVEARIAAFRSAFPTIDLHYAIKANPHAALLQTIAPLVDGLDVASSGELGKALAVKPAGSISFAGPGKRDTELKAAIVARATLNVESEGEATRALAIGDQLGIAPRLAVRVNPDMELKGSGMKMGGRPSPFGVDAERAAGLVKDIVKRGADWRGFHIFAGSQALDSRALIETQSATLALAERLSGEAGHVPAVVNLGGGFGIPYFHGDTPVDVAAIGAALTENVAISSLTKAGTAYAIELGRWLVGESGVYLTRVVDRKQSRGETFLIVDGGLHHQLAASGNFGTVVRRNYPVAVAHQMGDVPDAEDVSVVGCLCTPLDRLADRVLLPAANVGDVIAIFLAGAYGATASPSAFLGHPAPVEVLVQRS</sequence>
<accession>A0A245ZR05</accession>
<dbReference type="GO" id="GO:0008836">
    <property type="term" value="F:diaminopimelate decarboxylase activity"/>
    <property type="evidence" value="ECO:0007669"/>
    <property type="project" value="TreeGrafter"/>
</dbReference>
<feature type="modified residue" description="N6-(pyridoxal phosphate)lysine" evidence="3">
    <location>
        <position position="66"/>
    </location>
</feature>
<dbReference type="RefSeq" id="WP_088331611.1">
    <property type="nucleotide sequence ID" value="NZ_NBBJ01000001.1"/>
</dbReference>
<evidence type="ECO:0000256" key="3">
    <source>
        <dbReference type="PIRSR" id="PIRSR600183-50"/>
    </source>
</evidence>
<dbReference type="InterPro" id="IPR009006">
    <property type="entry name" value="Ala_racemase/Decarboxylase_C"/>
</dbReference>
<proteinExistence type="inferred from homology"/>
<evidence type="ECO:0000256" key="1">
    <source>
        <dbReference type="ARBA" id="ARBA00001933"/>
    </source>
</evidence>
<reference evidence="7 8" key="1">
    <citation type="submission" date="2017-03" db="EMBL/GenBank/DDBJ databases">
        <title>Genome sequence of Sphingomonas mucosissima DSM 17494.</title>
        <authorList>
            <person name="Poehlein A."/>
            <person name="Wuebbeler J.H."/>
            <person name="Steinbuechel A."/>
            <person name="Daniel R."/>
        </authorList>
    </citation>
    <scope>NUCLEOTIDE SEQUENCE [LARGE SCALE GENOMIC DNA]</scope>
    <source>
        <strain evidence="7 8">DSM 17494</strain>
    </source>
</reference>
<comment type="caution">
    <text evidence="7">The sequence shown here is derived from an EMBL/GenBank/DDBJ whole genome shotgun (WGS) entry which is preliminary data.</text>
</comment>
<feature type="active site" description="Proton donor" evidence="3">
    <location>
        <position position="358"/>
    </location>
</feature>
<protein>
    <submittedName>
        <fullName evidence="7">L-glutamyl-[BtrI acyl-carrier protein] decarboxylase</fullName>
        <ecNumber evidence="7">4.1.1.95</ecNumber>
    </submittedName>
</protein>
<evidence type="ECO:0000313" key="7">
    <source>
        <dbReference type="EMBL" id="OWK32185.1"/>
    </source>
</evidence>
<dbReference type="EC" id="4.1.1.95" evidence="7"/>